<keyword evidence="5 8" id="KW-0472">Membrane</keyword>
<evidence type="ECO:0000256" key="3">
    <source>
        <dbReference type="ARBA" id="ARBA00022729"/>
    </source>
</evidence>
<evidence type="ECO:0000256" key="8">
    <source>
        <dbReference type="SAM" id="Phobius"/>
    </source>
</evidence>
<evidence type="ECO:0000256" key="7">
    <source>
        <dbReference type="ARBA" id="ARBA00023180"/>
    </source>
</evidence>
<evidence type="ECO:0000256" key="2">
    <source>
        <dbReference type="ARBA" id="ARBA00022475"/>
    </source>
</evidence>
<dbReference type="AlphaFoldDB" id="A0A3P8Z375"/>
<proteinExistence type="predicted"/>
<dbReference type="InterPro" id="IPR013106">
    <property type="entry name" value="Ig_V-set"/>
</dbReference>
<evidence type="ECO:0000256" key="4">
    <source>
        <dbReference type="ARBA" id="ARBA00022859"/>
    </source>
</evidence>
<organism evidence="10 11">
    <name type="scientific">Esox lucius</name>
    <name type="common">Northern pike</name>
    <dbReference type="NCBI Taxonomy" id="8010"/>
    <lineage>
        <taxon>Eukaryota</taxon>
        <taxon>Metazoa</taxon>
        <taxon>Chordata</taxon>
        <taxon>Craniata</taxon>
        <taxon>Vertebrata</taxon>
        <taxon>Euteleostomi</taxon>
        <taxon>Actinopterygii</taxon>
        <taxon>Neopterygii</taxon>
        <taxon>Teleostei</taxon>
        <taxon>Protacanthopterygii</taxon>
        <taxon>Esociformes</taxon>
        <taxon>Esocidae</taxon>
        <taxon>Esox</taxon>
    </lineage>
</organism>
<feature type="domain" description="Ig-like" evidence="9">
    <location>
        <begin position="71"/>
        <end position="162"/>
    </location>
</feature>
<keyword evidence="2" id="KW-1003">Cell membrane</keyword>
<evidence type="ECO:0000259" key="9">
    <source>
        <dbReference type="PROSITE" id="PS50835"/>
    </source>
</evidence>
<evidence type="ECO:0000313" key="10">
    <source>
        <dbReference type="Ensembl" id="ENSELUP00000023254.2"/>
    </source>
</evidence>
<keyword evidence="8" id="KW-1133">Transmembrane helix</keyword>
<dbReference type="Ensembl" id="ENSELUT00000034387.3">
    <property type="protein sequence ID" value="ENSELUP00000023254.2"/>
    <property type="gene ID" value="ENSELUG00000022132.3"/>
</dbReference>
<dbReference type="InterPro" id="IPR052051">
    <property type="entry name" value="TCR_complex_component"/>
</dbReference>
<keyword evidence="3" id="KW-0732">Signal</keyword>
<dbReference type="PROSITE" id="PS50835">
    <property type="entry name" value="IG_LIKE"/>
    <property type="match status" value="1"/>
</dbReference>
<dbReference type="GO" id="GO:0002376">
    <property type="term" value="P:immune system process"/>
    <property type="evidence" value="ECO:0007669"/>
    <property type="project" value="UniProtKB-KW"/>
</dbReference>
<keyword evidence="8" id="KW-0812">Transmembrane</keyword>
<dbReference type="InParanoid" id="A0A3P8Z375"/>
<reference evidence="11" key="1">
    <citation type="journal article" date="2014" name="PLoS ONE">
        <title>The genome and linkage map of the northern pike (Esox lucius): conserved synteny revealed between the salmonid sister group and the Neoteleostei.</title>
        <authorList>
            <person name="Rondeau E.B."/>
            <person name="Minkley D.R."/>
            <person name="Leong J.S."/>
            <person name="Messmer A.M."/>
            <person name="Jantzen J.R."/>
            <person name="von Schalburg K.R."/>
            <person name="Lemon C."/>
            <person name="Bird N.H."/>
            <person name="Koop B.F."/>
        </authorList>
    </citation>
    <scope>NUCLEOTIDE SEQUENCE</scope>
</reference>
<dbReference type="InterPro" id="IPR013783">
    <property type="entry name" value="Ig-like_fold"/>
</dbReference>
<dbReference type="InterPro" id="IPR003599">
    <property type="entry name" value="Ig_sub"/>
</dbReference>
<evidence type="ECO:0000313" key="11">
    <source>
        <dbReference type="Proteomes" id="UP000265140"/>
    </source>
</evidence>
<keyword evidence="6" id="KW-1015">Disulfide bond</keyword>
<dbReference type="InterPro" id="IPR007110">
    <property type="entry name" value="Ig-like_dom"/>
</dbReference>
<evidence type="ECO:0000256" key="5">
    <source>
        <dbReference type="ARBA" id="ARBA00023136"/>
    </source>
</evidence>
<dbReference type="GO" id="GO:0005886">
    <property type="term" value="C:plasma membrane"/>
    <property type="evidence" value="ECO:0007669"/>
    <property type="project" value="UniProtKB-SubCell"/>
</dbReference>
<evidence type="ECO:0000256" key="1">
    <source>
        <dbReference type="ARBA" id="ARBA00004236"/>
    </source>
</evidence>
<reference evidence="10" key="4">
    <citation type="submission" date="2025-09" db="UniProtKB">
        <authorList>
            <consortium name="Ensembl"/>
        </authorList>
    </citation>
    <scope>IDENTIFICATION</scope>
</reference>
<dbReference type="Proteomes" id="UP000265140">
    <property type="component" value="Chromosome 24"/>
</dbReference>
<keyword evidence="11" id="KW-1185">Reference proteome</keyword>
<reference evidence="10" key="2">
    <citation type="submission" date="2020-02" db="EMBL/GenBank/DDBJ databases">
        <title>Esox lucius (northern pike) genome, fEsoLuc1, primary haplotype.</title>
        <authorList>
            <person name="Myers G."/>
            <person name="Karagic N."/>
            <person name="Meyer A."/>
            <person name="Pippel M."/>
            <person name="Reichard M."/>
            <person name="Winkler S."/>
            <person name="Tracey A."/>
            <person name="Sims Y."/>
            <person name="Howe K."/>
            <person name="Rhie A."/>
            <person name="Formenti G."/>
            <person name="Durbin R."/>
            <person name="Fedrigo O."/>
            <person name="Jarvis E.D."/>
        </authorList>
    </citation>
    <scope>NUCLEOTIDE SEQUENCE [LARGE SCALE GENOMIC DNA]</scope>
</reference>
<evidence type="ECO:0000256" key="6">
    <source>
        <dbReference type="ARBA" id="ARBA00023157"/>
    </source>
</evidence>
<protein>
    <recommendedName>
        <fullName evidence="9">Ig-like domain-containing protein</fullName>
    </recommendedName>
</protein>
<dbReference type="Pfam" id="PF07686">
    <property type="entry name" value="V-set"/>
    <property type="match status" value="1"/>
</dbReference>
<feature type="transmembrane region" description="Helical" evidence="8">
    <location>
        <begin position="51"/>
        <end position="75"/>
    </location>
</feature>
<dbReference type="Gene3D" id="2.60.40.10">
    <property type="entry name" value="Immunoglobulins"/>
    <property type="match status" value="1"/>
</dbReference>
<dbReference type="PANTHER" id="PTHR19433">
    <property type="entry name" value="T-CELL RECEPTOR ALPHA CHAIN V REGION-RELATED"/>
    <property type="match status" value="1"/>
</dbReference>
<keyword evidence="4" id="KW-0391">Immunity</keyword>
<name>A0A3P8Z375_ESOLU</name>
<accession>A0A3P8Z375</accession>
<dbReference type="GeneTree" id="ENSGT00990000204231"/>
<sequence length="293" mass="33225">MARTSLPSLLLYGLSKLNLLLNLIWRIKLIAFEEDSLYILTKFSVQDYCSFLKYCIISAVIVVLCVSGLFPVLFIQSQTMVVHRGESITLLCSNISMVVGHVAWFKQVNRSEPVCISTMYTSHSSTVDYYLENRHFKMYSNNTTIFLEITELEIADSGLYFCGFFSNTKNMVFVNATCLNVQGKTLDFDTHYILYSDCKGTTCLVDLFPLVVFLGGVTAVLLIVIILLFLKVRQHANTVCFLIIISTLQNTAQDTDYLNYAALNFQQKRQITNRSAQSQRMDTTTNVVYAATR</sequence>
<dbReference type="GO" id="GO:0009617">
    <property type="term" value="P:response to bacterium"/>
    <property type="evidence" value="ECO:0007669"/>
    <property type="project" value="TreeGrafter"/>
</dbReference>
<keyword evidence="7" id="KW-0325">Glycoprotein</keyword>
<dbReference type="STRING" id="8010.ENSELUP00000023254"/>
<dbReference type="FunCoup" id="A0A3P8Z375">
    <property type="interactions" value="33"/>
</dbReference>
<dbReference type="PANTHER" id="PTHR19433:SF111">
    <property type="entry name" value="T CELL RECEPTOR ALPHA VARIABLE 4"/>
    <property type="match status" value="1"/>
</dbReference>
<dbReference type="InterPro" id="IPR036179">
    <property type="entry name" value="Ig-like_dom_sf"/>
</dbReference>
<reference evidence="10" key="3">
    <citation type="submission" date="2025-08" db="UniProtKB">
        <authorList>
            <consortium name="Ensembl"/>
        </authorList>
    </citation>
    <scope>IDENTIFICATION</scope>
</reference>
<comment type="subcellular location">
    <subcellularLocation>
        <location evidence="1">Cell membrane</location>
    </subcellularLocation>
</comment>
<dbReference type="SMART" id="SM00409">
    <property type="entry name" value="IG"/>
    <property type="match status" value="1"/>
</dbReference>
<dbReference type="SUPFAM" id="SSF48726">
    <property type="entry name" value="Immunoglobulin"/>
    <property type="match status" value="1"/>
</dbReference>
<feature type="transmembrane region" description="Helical" evidence="8">
    <location>
        <begin position="207"/>
        <end position="230"/>
    </location>
</feature>